<protein>
    <submittedName>
        <fullName evidence="3">C-di-GMP-binding flagellar brake protein YcgR, contains PilZNR and PilZ domains</fullName>
    </submittedName>
</protein>
<feature type="domain" description="PilZ" evidence="1">
    <location>
        <begin position="96"/>
        <end position="202"/>
    </location>
</feature>
<dbReference type="InterPro" id="IPR009875">
    <property type="entry name" value="PilZ_domain"/>
</dbReference>
<dbReference type="Pfam" id="PF12945">
    <property type="entry name" value="PilZNR"/>
    <property type="match status" value="1"/>
</dbReference>
<name>A0A1M5Y0D4_9CLOT</name>
<dbReference type="AlphaFoldDB" id="A0A1M5Y0D4"/>
<sequence length="212" mass="24856">MKSLEIGLNRIISIFWEDKKVYKSTVQEEDEKTFSITIPVAEGNYLFIKEGEWISATFHEENGIVYKFTTMIIKRKIENNIPMYVLSIPEKYTKVQRRNYVRVTTMYPVEYSIFTVDTQTVFSSFKTATLLDLSGGGLRFKSKERIELSEKVALKLKYEEEEVLIKGKIVRVDKTEDSQYIYGVSFSNPSERERDKIIKIVFTIIRKQRSVI</sequence>
<dbReference type="Pfam" id="PF07238">
    <property type="entry name" value="PilZ"/>
    <property type="match status" value="1"/>
</dbReference>
<keyword evidence="3" id="KW-0966">Cell projection</keyword>
<evidence type="ECO:0000313" key="4">
    <source>
        <dbReference type="Proteomes" id="UP000184241"/>
    </source>
</evidence>
<organism evidence="3 4">
    <name type="scientific">Clostridium intestinale DSM 6191</name>
    <dbReference type="NCBI Taxonomy" id="1121320"/>
    <lineage>
        <taxon>Bacteria</taxon>
        <taxon>Bacillati</taxon>
        <taxon>Bacillota</taxon>
        <taxon>Clostridia</taxon>
        <taxon>Eubacteriales</taxon>
        <taxon>Clostridiaceae</taxon>
        <taxon>Clostridium</taxon>
    </lineage>
</organism>
<accession>A0A1M5Y0D4</accession>
<dbReference type="SUPFAM" id="SSF141371">
    <property type="entry name" value="PilZ domain-like"/>
    <property type="match status" value="1"/>
</dbReference>
<dbReference type="Gene3D" id="2.40.10.220">
    <property type="entry name" value="predicted glycosyltransferase like domains"/>
    <property type="match status" value="1"/>
</dbReference>
<evidence type="ECO:0000313" key="3">
    <source>
        <dbReference type="EMBL" id="SHI05517.1"/>
    </source>
</evidence>
<keyword evidence="3" id="KW-0282">Flagellum</keyword>
<dbReference type="InterPro" id="IPR009926">
    <property type="entry name" value="T3SS_YcgR_PilZN"/>
</dbReference>
<dbReference type="RefSeq" id="WP_073018686.1">
    <property type="nucleotide sequence ID" value="NZ_FQXU01000005.1"/>
</dbReference>
<proteinExistence type="predicted"/>
<dbReference type="EMBL" id="FQXU01000005">
    <property type="protein sequence ID" value="SHI05517.1"/>
    <property type="molecule type" value="Genomic_DNA"/>
</dbReference>
<reference evidence="3 4" key="1">
    <citation type="submission" date="2016-11" db="EMBL/GenBank/DDBJ databases">
        <authorList>
            <person name="Jaros S."/>
            <person name="Januszkiewicz K."/>
            <person name="Wedrychowicz H."/>
        </authorList>
    </citation>
    <scope>NUCLEOTIDE SEQUENCE [LARGE SCALE GENOMIC DNA]</scope>
    <source>
        <strain evidence="3 4">DSM 6191</strain>
    </source>
</reference>
<dbReference type="GO" id="GO:0035438">
    <property type="term" value="F:cyclic-di-GMP binding"/>
    <property type="evidence" value="ECO:0007669"/>
    <property type="project" value="InterPro"/>
</dbReference>
<keyword evidence="3" id="KW-0969">Cilium</keyword>
<feature type="domain" description="Type III secretion system flagellar brake protein YcgR PilZN" evidence="2">
    <location>
        <begin position="17"/>
        <end position="89"/>
    </location>
</feature>
<gene>
    <name evidence="3" type="ORF">SAMN02745941_01767</name>
</gene>
<dbReference type="Proteomes" id="UP000184241">
    <property type="component" value="Unassembled WGS sequence"/>
</dbReference>
<evidence type="ECO:0000259" key="2">
    <source>
        <dbReference type="Pfam" id="PF12945"/>
    </source>
</evidence>
<evidence type="ECO:0000259" key="1">
    <source>
        <dbReference type="Pfam" id="PF07238"/>
    </source>
</evidence>